<comment type="cofactor">
    <cofactor evidence="1">
        <name>Mo-bis(molybdopterin guanine dinucleotide)</name>
        <dbReference type="ChEBI" id="CHEBI:60539"/>
    </cofactor>
</comment>
<evidence type="ECO:0000313" key="12">
    <source>
        <dbReference type="EMBL" id="QHN39343.1"/>
    </source>
</evidence>
<dbReference type="Gene3D" id="3.40.228.10">
    <property type="entry name" value="Dimethylsulfoxide Reductase, domain 2"/>
    <property type="match status" value="1"/>
</dbReference>
<keyword evidence="4" id="KW-0004">4Fe-4S</keyword>
<reference evidence="12" key="1">
    <citation type="journal article" date="2021" name="Nat. Microbiol.">
        <title>Cocultivation of an ultrasmall environmental parasitic bacterium with lytic ability against bacteria associated with wastewater foams.</title>
        <authorList>
            <person name="Batinovic S."/>
            <person name="Rose J.J.A."/>
            <person name="Ratcliffe J."/>
            <person name="Seviour R.J."/>
            <person name="Petrovski S."/>
        </authorList>
    </citation>
    <scope>NUCLEOTIDE SEQUENCE</scope>
    <source>
        <strain evidence="12">CON44</strain>
    </source>
</reference>
<keyword evidence="9" id="KW-0411">Iron-sulfur</keyword>
<evidence type="ECO:0000259" key="11">
    <source>
        <dbReference type="Pfam" id="PF01568"/>
    </source>
</evidence>
<dbReference type="CDD" id="cd02787">
    <property type="entry name" value="MopB_CT_ydeP"/>
    <property type="match status" value="1"/>
</dbReference>
<dbReference type="CDD" id="cd02767">
    <property type="entry name" value="MopB_ydeP"/>
    <property type="match status" value="1"/>
</dbReference>
<dbReference type="GO" id="GO:0051539">
    <property type="term" value="F:4 iron, 4 sulfur cluster binding"/>
    <property type="evidence" value="ECO:0007669"/>
    <property type="project" value="UniProtKB-KW"/>
</dbReference>
<dbReference type="GO" id="GO:0030151">
    <property type="term" value="F:molybdenum ion binding"/>
    <property type="evidence" value="ECO:0007669"/>
    <property type="project" value="InterPro"/>
</dbReference>
<dbReference type="InterPro" id="IPR050123">
    <property type="entry name" value="Prok_molybdopt-oxidoreductase"/>
</dbReference>
<dbReference type="PANTHER" id="PTHR43105">
    <property type="entry name" value="RESPIRATORY NITRATE REDUCTASE"/>
    <property type="match status" value="1"/>
</dbReference>
<keyword evidence="8" id="KW-0408">Iron</keyword>
<dbReference type="InterPro" id="IPR010046">
    <property type="entry name" value="Mopterin_OxRdtse_a_bac"/>
</dbReference>
<evidence type="ECO:0000256" key="3">
    <source>
        <dbReference type="ARBA" id="ARBA00010312"/>
    </source>
</evidence>
<dbReference type="GO" id="GO:0043546">
    <property type="term" value="F:molybdopterin cofactor binding"/>
    <property type="evidence" value="ECO:0007669"/>
    <property type="project" value="InterPro"/>
</dbReference>
<dbReference type="SUPFAM" id="SSF50692">
    <property type="entry name" value="ADC-like"/>
    <property type="match status" value="1"/>
</dbReference>
<dbReference type="SUPFAM" id="SSF53706">
    <property type="entry name" value="Formate dehydrogenase/DMSO reductase, domains 1-3"/>
    <property type="match status" value="1"/>
</dbReference>
<protein>
    <submittedName>
        <fullName evidence="12">FdhF/YdeP family oxidoreductase</fullName>
    </submittedName>
</protein>
<keyword evidence="5" id="KW-0500">Molybdenum</keyword>
<dbReference type="InterPro" id="IPR009010">
    <property type="entry name" value="Asp_de-COase-like_dom_sf"/>
</dbReference>
<evidence type="ECO:0000256" key="9">
    <source>
        <dbReference type="ARBA" id="ARBA00023014"/>
    </source>
</evidence>
<dbReference type="GO" id="GO:0016020">
    <property type="term" value="C:membrane"/>
    <property type="evidence" value="ECO:0007669"/>
    <property type="project" value="TreeGrafter"/>
</dbReference>
<feature type="domain" description="Molybdopterin oxidoreductase" evidence="10">
    <location>
        <begin position="126"/>
        <end position="521"/>
    </location>
</feature>
<evidence type="ECO:0000259" key="10">
    <source>
        <dbReference type="Pfam" id="PF00384"/>
    </source>
</evidence>
<gene>
    <name evidence="12" type="ORF">GII30_09380</name>
</gene>
<sequence>MRHVDEHSPHTYPVDEPADVKIGHHKDHAAGVPAVAVALKRGIEQMGTPRTARTFFHLNQRNGFDCPGCAWPETPGHRKHAEFCENGAKAVAEEATTRRVTPEFFAEHSLADLGGRSGYWLSQQGRLTHPMYLAPGEDHYRPVSWDEANAIIATELAQMTSPDEAVFYTSGRTSNEAAFIYQLFARSLGTNNMPDCSNMCHESSGTALGNAIGIGKGSVTVPDLEIADLIIVAGQNPGTNHPRMLATLEKAKHNGARIVAINPLPEAGLMRFKDPQQVGGVIGRGTALTDDFLQIRLGGDMALFRGVARLMLDAERANPGTVFDRDFLDTHCGGVDDYLALLDDLDFDDVVEATGLSRAQIEQLAESMMSSKRTVLCWAMGWTQHRHSVATIGEGTNVLLLRGMVGKPGAGLCPVRGHSNVQGDRTMGIFEKMPESFLGALDKEFGIVSPREHGFDTVHAIGAMNRGEVRVFIGMGGNFVSAAPDTELTAAALRKCALTVHISTKLNESHTVTGRAALILPTLGRTDRDTTGGKKQLVSVEDSMSVVHLSRGSLPPASPELHSEVAIVADLAVNVFGADHPVDWAAMRDDYDLIRDRISRVIPGFEDFNTRVRRSDGFVLPHPPRDSRTFATATGLANFTVEPLDWVRIPEGRLILQTLRSHDQYNTTVYGHDDRYRGIKGNRRVVMVNAADIAGLGLRAGDHVDIVSEFDGADGPEERRVHDFQLVAYDTPRGNVAAYYPETNPLVPLGSVARGSNTPVSKAVVVRLERTTPPGDPLAG</sequence>
<dbReference type="NCBIfam" id="TIGR01701">
    <property type="entry name" value="Fdhalpha-like"/>
    <property type="match status" value="1"/>
</dbReference>
<accession>A0A857LSR3</accession>
<organism evidence="12">
    <name type="scientific">Gordonia amarae</name>
    <dbReference type="NCBI Taxonomy" id="36821"/>
    <lineage>
        <taxon>Bacteria</taxon>
        <taxon>Bacillati</taxon>
        <taxon>Actinomycetota</taxon>
        <taxon>Actinomycetes</taxon>
        <taxon>Mycobacteriales</taxon>
        <taxon>Gordoniaceae</taxon>
        <taxon>Gordonia</taxon>
    </lineage>
</organism>
<dbReference type="Pfam" id="PF00384">
    <property type="entry name" value="Molybdopterin"/>
    <property type="match status" value="1"/>
</dbReference>
<evidence type="ECO:0000256" key="1">
    <source>
        <dbReference type="ARBA" id="ARBA00001942"/>
    </source>
</evidence>
<evidence type="ECO:0000256" key="8">
    <source>
        <dbReference type="ARBA" id="ARBA00023004"/>
    </source>
</evidence>
<dbReference type="RefSeq" id="WP_213263330.1">
    <property type="nucleotide sequence ID" value="NZ_CP045804.1"/>
</dbReference>
<feature type="domain" description="Molybdopterin dinucleotide-binding" evidence="11">
    <location>
        <begin position="654"/>
        <end position="711"/>
    </location>
</feature>
<dbReference type="AlphaFoldDB" id="A0A857LSR3"/>
<proteinExistence type="inferred from homology"/>
<dbReference type="PANTHER" id="PTHR43105:SF4">
    <property type="entry name" value="PROTEIN YDEP"/>
    <property type="match status" value="1"/>
</dbReference>
<dbReference type="PIRSF" id="PIRSF000144">
    <property type="entry name" value="CbbBc"/>
    <property type="match status" value="1"/>
</dbReference>
<dbReference type="EMBL" id="CP045810">
    <property type="protein sequence ID" value="QHN39343.1"/>
    <property type="molecule type" value="Genomic_DNA"/>
</dbReference>
<evidence type="ECO:0000256" key="7">
    <source>
        <dbReference type="ARBA" id="ARBA00023002"/>
    </source>
</evidence>
<keyword evidence="6" id="KW-0479">Metal-binding</keyword>
<keyword evidence="7" id="KW-0560">Oxidoreductase</keyword>
<dbReference type="Pfam" id="PF01568">
    <property type="entry name" value="Molydop_binding"/>
    <property type="match status" value="1"/>
</dbReference>
<dbReference type="InterPro" id="IPR037951">
    <property type="entry name" value="MopB_CT_YdeP"/>
</dbReference>
<dbReference type="InterPro" id="IPR006657">
    <property type="entry name" value="MoPterin_dinucl-bd_dom"/>
</dbReference>
<evidence type="ECO:0000256" key="2">
    <source>
        <dbReference type="ARBA" id="ARBA00001966"/>
    </source>
</evidence>
<evidence type="ECO:0000256" key="4">
    <source>
        <dbReference type="ARBA" id="ARBA00022485"/>
    </source>
</evidence>
<name>A0A857LSR3_9ACTN</name>
<dbReference type="GO" id="GO:0008863">
    <property type="term" value="F:formate dehydrogenase (NAD+) activity"/>
    <property type="evidence" value="ECO:0007669"/>
    <property type="project" value="InterPro"/>
</dbReference>
<comment type="similarity">
    <text evidence="3">Belongs to the prokaryotic molybdopterin-containing oxidoreductase family.</text>
</comment>
<dbReference type="InterPro" id="IPR006656">
    <property type="entry name" value="Mopterin_OxRdtase"/>
</dbReference>
<dbReference type="InterPro" id="IPR041953">
    <property type="entry name" value="YdeP_MopB"/>
</dbReference>
<evidence type="ECO:0000256" key="6">
    <source>
        <dbReference type="ARBA" id="ARBA00022723"/>
    </source>
</evidence>
<dbReference type="Gene3D" id="3.40.50.740">
    <property type="match status" value="1"/>
</dbReference>
<comment type="cofactor">
    <cofactor evidence="2">
        <name>[4Fe-4S] cluster</name>
        <dbReference type="ChEBI" id="CHEBI:49883"/>
    </cofactor>
</comment>
<evidence type="ECO:0000256" key="5">
    <source>
        <dbReference type="ARBA" id="ARBA00022505"/>
    </source>
</evidence>